<feature type="transmembrane region" description="Helical" evidence="1">
    <location>
        <begin position="481"/>
        <end position="505"/>
    </location>
</feature>
<organism evidence="3">
    <name type="scientific">hydrothermal vent metagenome</name>
    <dbReference type="NCBI Taxonomy" id="652676"/>
    <lineage>
        <taxon>unclassified sequences</taxon>
        <taxon>metagenomes</taxon>
        <taxon>ecological metagenomes</taxon>
    </lineage>
</organism>
<keyword evidence="1" id="KW-0812">Transmembrane</keyword>
<dbReference type="EMBL" id="FAXC01000388">
    <property type="protein sequence ID" value="CUV10255.1"/>
    <property type="molecule type" value="Genomic_DNA"/>
</dbReference>
<feature type="transmembrane region" description="Helical" evidence="1">
    <location>
        <begin position="967"/>
        <end position="995"/>
    </location>
</feature>
<feature type="transmembrane region" description="Helical" evidence="1">
    <location>
        <begin position="366"/>
        <end position="385"/>
    </location>
</feature>
<feature type="transmembrane region" description="Helical" evidence="1">
    <location>
        <begin position="591"/>
        <end position="610"/>
    </location>
</feature>
<feature type="transmembrane region" description="Helical" evidence="1">
    <location>
        <begin position="1053"/>
        <end position="1072"/>
    </location>
</feature>
<evidence type="ECO:0000313" key="3">
    <source>
        <dbReference type="EMBL" id="CUV10255.1"/>
    </source>
</evidence>
<dbReference type="InterPro" id="IPR003675">
    <property type="entry name" value="Rce1/LyrA-like_dom"/>
</dbReference>
<dbReference type="AlphaFoldDB" id="A0A160VHM5"/>
<feature type="transmembrane region" description="Helical" evidence="1">
    <location>
        <begin position="930"/>
        <end position="947"/>
    </location>
</feature>
<feature type="transmembrane region" description="Helical" evidence="1">
    <location>
        <begin position="1029"/>
        <end position="1046"/>
    </location>
</feature>
<feature type="transmembrane region" description="Helical" evidence="1">
    <location>
        <begin position="1007"/>
        <end position="1023"/>
    </location>
</feature>
<accession>A0A160VHM5</accession>
<feature type="transmembrane region" description="Helical" evidence="1">
    <location>
        <begin position="1084"/>
        <end position="1100"/>
    </location>
</feature>
<feature type="transmembrane region" description="Helical" evidence="1">
    <location>
        <begin position="312"/>
        <end position="333"/>
    </location>
</feature>
<feature type="transmembrane region" description="Helical" evidence="1">
    <location>
        <begin position="525"/>
        <end position="543"/>
    </location>
</feature>
<sequence>MIFRKPVFWITATLLFIGGLFYSVQVFPKAFAILNVDLKMDREAAFSQSSTLAENNNWGPDNYNQVASFSHDTRTQNFVELDAGGVEKVSSLMQDGLYHFYTWTVRHYREHEPNETRISFTPAGDFYGFKETLSETEKGAALGAGEAKVIAENFIQNETSIQLSEFEAIETSEEVMPSERIDHTFVYQRTKEQIGDGFFRLKLMVSGDKVTELKHFIKVPETFSRRFEEMRSANNTLATSASIAMFLLYGFGGIILGLFFMMRKRWVVWKQAVYWGFFVAAFGTLGEINFWPLMWMSYPTALSEQSFFLQNIWFMVANTFAMTVIYSLSFMAAETLTRRAFPQQINLWQIWSRGATSSIQVLGRTIGGYLMIGFDLAFVISFYLLTKKLFGWWDPASTLFDPNVIATPFPWISSVSRALGAGFWEECLFRAVPIAGAALIGDRLGRRKPWIIIGFVIQSLIFAAAHANYPSQPAYARLVELIIPSIIFGLLYLQFGLLPAIISHFMYDAVLMSLPIFTSSASGMWFDQLMVFVLCLVPVWIILMGRWKDKKWTELGNNFYNSAFSPASEKKSKEKTPVVDLPGYGPTTNKIILLFGALGIIAVVGFNHTANAPGLEINRKEAIAIAENHLVKNGIQLGDEWNRLTSVSPSGPGQQNRFIWQTAGEDTYSDLMGNYIGTPGMNVRYAKFEGDLNERAEEYQVALDNKGKPLSIIHKLPENQAGNELTEDQAKDLVYATINKHYGLTPEDIEFISAEPSKKPERMDWEFVFKDIASEKLPEGDKRIRVTINGDEISSHNTFVFVPEEWDRKEKDQQAVLGVASNAMSFLLIITVLAAVVLGIIHWTRKKITTELVLYVMGSLFILRLVSFINQLPSIVAGFSTAQPYNNQLGILLAGAVVGALLISMIPAVLTAVAHFQINNSMQQASGPDLIEGIAIGIGLAGFFTFTNSMQPNLSPMWPALSQGGAAIPFLGVYISALGSFIISAAFMTFVVLFISEKTGSWSTRKGLFTIVFLLLGLMIAGEDGVTGIGSWIITGLLTGGLFLWLYSAAIRYNTAITVYAVSTLIVTELVVKLTQGPFPGASVGYMLAILTIVGVNFYWSKLVAK</sequence>
<feature type="transmembrane region" description="Helical" evidence="1">
    <location>
        <begin position="815"/>
        <end position="840"/>
    </location>
</feature>
<keyword evidence="1" id="KW-1133">Transmembrane helix</keyword>
<reference evidence="3" key="1">
    <citation type="submission" date="2015-10" db="EMBL/GenBank/DDBJ databases">
        <authorList>
            <person name="Gilbert D.G."/>
        </authorList>
    </citation>
    <scope>NUCLEOTIDE SEQUENCE</scope>
</reference>
<name>A0A160VHM5_9ZZZZ</name>
<feature type="transmembrane region" description="Helical" evidence="1">
    <location>
        <begin position="852"/>
        <end position="869"/>
    </location>
</feature>
<feature type="transmembrane region" description="Helical" evidence="1">
    <location>
        <begin position="272"/>
        <end position="292"/>
    </location>
</feature>
<proteinExistence type="predicted"/>
<keyword evidence="1" id="KW-0472">Membrane</keyword>
<feature type="transmembrane region" description="Helical" evidence="1">
    <location>
        <begin position="450"/>
        <end position="469"/>
    </location>
</feature>
<feature type="domain" description="CAAX prenyl protease 2/Lysostaphin resistance protein A-like" evidence="2">
    <location>
        <begin position="410"/>
        <end position="510"/>
    </location>
</feature>
<gene>
    <name evidence="3" type="ORF">MGWOODY_Mmi1846</name>
</gene>
<evidence type="ECO:0000256" key="1">
    <source>
        <dbReference type="SAM" id="Phobius"/>
    </source>
</evidence>
<dbReference type="Pfam" id="PF02517">
    <property type="entry name" value="Rce1-like"/>
    <property type="match status" value="1"/>
</dbReference>
<evidence type="ECO:0000259" key="2">
    <source>
        <dbReference type="Pfam" id="PF02517"/>
    </source>
</evidence>
<protein>
    <recommendedName>
        <fullName evidence="2">CAAX prenyl protease 2/Lysostaphin resistance protein A-like domain-containing protein</fullName>
    </recommendedName>
</protein>
<feature type="transmembrane region" description="Helical" evidence="1">
    <location>
        <begin position="237"/>
        <end position="260"/>
    </location>
</feature>
<feature type="transmembrane region" description="Helical" evidence="1">
    <location>
        <begin position="889"/>
        <end position="918"/>
    </location>
</feature>